<reference evidence="2 4" key="2">
    <citation type="submission" date="2018-11" db="EMBL/GenBank/DDBJ databases">
        <authorList>
            <consortium name="Pathogen Informatics"/>
        </authorList>
    </citation>
    <scope>NUCLEOTIDE SEQUENCE [LARGE SCALE GENOMIC DNA]</scope>
</reference>
<name>A0A0N4UL54_DRAME</name>
<evidence type="ECO:0000313" key="4">
    <source>
        <dbReference type="Proteomes" id="UP000274756"/>
    </source>
</evidence>
<evidence type="ECO:0000313" key="5">
    <source>
        <dbReference type="WBParaSite" id="DME_0000850901-mRNA-1"/>
    </source>
</evidence>
<proteinExistence type="predicted"/>
<evidence type="ECO:0000313" key="2">
    <source>
        <dbReference type="EMBL" id="VDN52511.1"/>
    </source>
</evidence>
<dbReference type="WBParaSite" id="DME_0000850901-mRNA-1">
    <property type="protein sequence ID" value="DME_0000850901-mRNA-1"/>
    <property type="gene ID" value="DME_0000850901"/>
</dbReference>
<feature type="compositionally biased region" description="Polar residues" evidence="1">
    <location>
        <begin position="42"/>
        <end position="69"/>
    </location>
</feature>
<dbReference type="EMBL" id="UYYG01000063">
    <property type="protein sequence ID" value="VDN52511.1"/>
    <property type="molecule type" value="Genomic_DNA"/>
</dbReference>
<protein>
    <submittedName>
        <fullName evidence="5">Conserved domain protein</fullName>
    </submittedName>
</protein>
<dbReference type="Proteomes" id="UP000038040">
    <property type="component" value="Unplaced"/>
</dbReference>
<sequence>MMIIEILFLSKQSEIFTEYFPKAAANGQTANTRERLFGEQPKQPTTPSKVSNTFKSSIFDNSVPESPTRTPKKTIPILGEAFLIFLLALFQNIFRSQTHA</sequence>
<gene>
    <name evidence="2" type="ORF">DME_LOCUS2484</name>
</gene>
<evidence type="ECO:0000313" key="3">
    <source>
        <dbReference type="Proteomes" id="UP000038040"/>
    </source>
</evidence>
<reference evidence="5" key="1">
    <citation type="submission" date="2017-02" db="UniProtKB">
        <authorList>
            <consortium name="WormBaseParasite"/>
        </authorList>
    </citation>
    <scope>IDENTIFICATION</scope>
</reference>
<dbReference type="Proteomes" id="UP000274756">
    <property type="component" value="Unassembled WGS sequence"/>
</dbReference>
<feature type="region of interest" description="Disordered" evidence="1">
    <location>
        <begin position="30"/>
        <end position="71"/>
    </location>
</feature>
<accession>A0A0N4UL54</accession>
<dbReference type="OrthoDB" id="5790345at2759"/>
<dbReference type="AlphaFoldDB" id="A0A0N4UL54"/>
<keyword evidence="4" id="KW-1185">Reference proteome</keyword>
<organism evidence="3 5">
    <name type="scientific">Dracunculus medinensis</name>
    <name type="common">Guinea worm</name>
    <dbReference type="NCBI Taxonomy" id="318479"/>
    <lineage>
        <taxon>Eukaryota</taxon>
        <taxon>Metazoa</taxon>
        <taxon>Ecdysozoa</taxon>
        <taxon>Nematoda</taxon>
        <taxon>Chromadorea</taxon>
        <taxon>Rhabditida</taxon>
        <taxon>Spirurina</taxon>
        <taxon>Dracunculoidea</taxon>
        <taxon>Dracunculidae</taxon>
        <taxon>Dracunculus</taxon>
    </lineage>
</organism>
<evidence type="ECO:0000256" key="1">
    <source>
        <dbReference type="SAM" id="MobiDB-lite"/>
    </source>
</evidence>